<dbReference type="RefSeq" id="WP_323690635.1">
    <property type="nucleotide sequence ID" value="NZ_CP116341.1"/>
</dbReference>
<sequence length="772" mass="86015">MALRHNIPLLPLRGILIYPTMTLHIDVGRERSVFAIEHAIANNNLIFLATQIDLNDEDPQPEDLYHLGTLAIVKSMTQLPNGTYRVLIEGIERAEWTDYEEADLYPVVTVNGFPDSTAVDSESEALMRTLLMHFKKYTKVSKRITEDAYTSVSAISEPGRLADTVASHLPLKIRAKQDILEMRNINDRLEWLISRLYNEQEVMGLEQKINERVREAMERTQKEFYLREQMKAIQTELGDKDGKGLEVQALRQRIAESGMPEGVMQTAERELDRYEKIPSAAAESGIIRSYIDWLVSLPWSDASKDQLDLDRSEMILNRDHEGLDSVKERILEFLSVRQLTYSLRGPILCIEGPPGVGKTSLAKSIAESLGRKFVRISLGGVRDESEIRGHRRTYVGAMPGRIIQGMKKAGTVNPVFLLDEIDKMSNDFRGDPSSAMLEVLDPEQNSTFSDHYIEEPYDLSNVLFIATANDLSAIPGPLRDRMEIISIAGYTELEKTAIAANHLIPKQLKEHGLTKTHVKFQQPAILDVVRYYTREAGVRSLEREIAKVCRKSARLIASGKKKSVTISSKTLENFLGKKKFSHGQAETTNQIGVATGLAYTAVGGDTLQIEVSLSPGKGKLILTGKLGDVMKESAQTALSYVRSRAESLGIDSSFYETKDIHIHVPQGAVPKDGPSAGVTIATALVSALTNCPIRREVGMTGEITLRGRVLPIGGLKEKTLSAHRAGLRVIILPKENERDIDDVPEEIREELSFKLVDDAEEVLAIALEEREL</sequence>
<evidence type="ECO:0000256" key="4">
    <source>
        <dbReference type="ARBA" id="ARBA00022741"/>
    </source>
</evidence>
<dbReference type="Gene3D" id="1.20.58.1480">
    <property type="match status" value="1"/>
</dbReference>
<feature type="active site" evidence="9 11">
    <location>
        <position position="718"/>
    </location>
</feature>
<dbReference type="Proteomes" id="UP001303532">
    <property type="component" value="Chromosome"/>
</dbReference>
<dbReference type="NCBIfam" id="NF008053">
    <property type="entry name" value="PRK10787.1"/>
    <property type="match status" value="1"/>
</dbReference>
<evidence type="ECO:0000256" key="11">
    <source>
        <dbReference type="PROSITE-ProRule" id="PRU01122"/>
    </source>
</evidence>
<keyword evidence="6 9" id="KW-0720">Serine protease</keyword>
<evidence type="ECO:0000256" key="9">
    <source>
        <dbReference type="HAMAP-Rule" id="MF_01973"/>
    </source>
</evidence>
<dbReference type="SUPFAM" id="SSF54211">
    <property type="entry name" value="Ribosomal protein S5 domain 2-like"/>
    <property type="match status" value="1"/>
</dbReference>
<name>A0ABZ0KSP4_9BACL</name>
<feature type="domain" description="Lon N-terminal" evidence="14">
    <location>
        <begin position="7"/>
        <end position="200"/>
    </location>
</feature>
<dbReference type="Pfam" id="PF22667">
    <property type="entry name" value="Lon_lid"/>
    <property type="match status" value="1"/>
</dbReference>
<dbReference type="SMART" id="SM00464">
    <property type="entry name" value="LON"/>
    <property type="match status" value="1"/>
</dbReference>
<evidence type="ECO:0000256" key="12">
    <source>
        <dbReference type="RuleBase" id="RU000591"/>
    </source>
</evidence>
<accession>A0ABZ0KSP4</accession>
<dbReference type="CDD" id="cd19500">
    <property type="entry name" value="RecA-like_Lon"/>
    <property type="match status" value="1"/>
</dbReference>
<protein>
    <recommendedName>
        <fullName evidence="9 10">Lon protease</fullName>
        <ecNumber evidence="9 10">3.4.21.53</ecNumber>
    </recommendedName>
    <alternativeName>
        <fullName evidence="9">ATP-dependent protease La</fullName>
    </alternativeName>
</protein>
<dbReference type="PANTHER" id="PTHR10046">
    <property type="entry name" value="ATP DEPENDENT LON PROTEASE FAMILY MEMBER"/>
    <property type="match status" value="1"/>
</dbReference>
<evidence type="ECO:0000256" key="1">
    <source>
        <dbReference type="ARBA" id="ARBA00004496"/>
    </source>
</evidence>
<comment type="function">
    <text evidence="9">ATP-dependent serine protease that mediates the selective degradation of mutant and abnormal proteins as well as certain short-lived regulatory proteins. Required for cellular homeostasis and for survival from DNA damage and developmental changes induced by stress. Degrades polypeptides processively to yield small peptide fragments that are 5 to 10 amino acids long. Binds to DNA in a double-stranded, site-specific manner.</text>
</comment>
<dbReference type="Gene3D" id="2.30.130.40">
    <property type="entry name" value="LON domain-like"/>
    <property type="match status" value="1"/>
</dbReference>
<dbReference type="EMBL" id="CP116341">
    <property type="protein sequence ID" value="WOV82964.1"/>
    <property type="molecule type" value="Genomic_DNA"/>
</dbReference>
<keyword evidence="3 9" id="KW-0645">Protease</keyword>
<evidence type="ECO:0000313" key="15">
    <source>
        <dbReference type="EMBL" id="WOV82964.1"/>
    </source>
</evidence>
<evidence type="ECO:0000256" key="10">
    <source>
        <dbReference type="PIRNR" id="PIRNR001174"/>
    </source>
</evidence>
<dbReference type="InterPro" id="IPR014721">
    <property type="entry name" value="Ribsml_uS5_D2-typ_fold_subgr"/>
</dbReference>
<dbReference type="PROSITE" id="PS51786">
    <property type="entry name" value="LON_PROTEOLYTIC"/>
    <property type="match status" value="1"/>
</dbReference>
<dbReference type="PIRSF" id="PIRSF001174">
    <property type="entry name" value="Lon_proteas"/>
    <property type="match status" value="1"/>
</dbReference>
<keyword evidence="2 9" id="KW-0963">Cytoplasm</keyword>
<dbReference type="Gene3D" id="3.40.50.300">
    <property type="entry name" value="P-loop containing nucleotide triphosphate hydrolases"/>
    <property type="match status" value="1"/>
</dbReference>
<comment type="induction">
    <text evidence="9">By heat shock.</text>
</comment>
<dbReference type="InterPro" id="IPR054594">
    <property type="entry name" value="Lon_lid"/>
</dbReference>
<comment type="subunit">
    <text evidence="9 10">Homohexamer. Organized in a ring with a central cavity.</text>
</comment>
<evidence type="ECO:0000256" key="6">
    <source>
        <dbReference type="ARBA" id="ARBA00022825"/>
    </source>
</evidence>
<feature type="domain" description="Lon proteolytic" evidence="13">
    <location>
        <begin position="588"/>
        <end position="769"/>
    </location>
</feature>
<comment type="catalytic activity">
    <reaction evidence="9 10 11">
        <text>Hydrolysis of proteins in presence of ATP.</text>
        <dbReference type="EC" id="3.4.21.53"/>
    </reaction>
</comment>
<comment type="subcellular location">
    <subcellularLocation>
        <location evidence="1 9 10">Cytoplasm</location>
    </subcellularLocation>
</comment>
<dbReference type="Gene3D" id="1.20.5.5270">
    <property type="match status" value="1"/>
</dbReference>
<keyword evidence="7 9" id="KW-0067">ATP-binding</keyword>
<dbReference type="PRINTS" id="PR00830">
    <property type="entry name" value="ENDOLAPTASE"/>
</dbReference>
<dbReference type="SUPFAM" id="SSF88697">
    <property type="entry name" value="PUA domain-like"/>
    <property type="match status" value="1"/>
</dbReference>
<dbReference type="EC" id="3.4.21.53" evidence="9 10"/>
<feature type="binding site" evidence="9">
    <location>
        <begin position="352"/>
        <end position="359"/>
    </location>
    <ligand>
        <name>ATP</name>
        <dbReference type="ChEBI" id="CHEBI:30616"/>
    </ligand>
</feature>
<keyword evidence="4 9" id="KW-0547">Nucleotide-binding</keyword>
<keyword evidence="16" id="KW-1185">Reference proteome</keyword>
<dbReference type="InterPro" id="IPR027543">
    <property type="entry name" value="Lon_bac"/>
</dbReference>
<reference evidence="15 16" key="1">
    <citation type="submission" date="2023-01" db="EMBL/GenBank/DDBJ databases">
        <title>Sporosarcina sp. nov., isolated from Korean tranditional fermented seafood 'Jeotgal'.</title>
        <authorList>
            <person name="Yang A.-I."/>
        </authorList>
    </citation>
    <scope>NUCLEOTIDE SEQUENCE [LARGE SCALE GENOMIC DNA]</scope>
    <source>
        <strain evidence="15 16">B2O-1</strain>
    </source>
</reference>
<dbReference type="InterPro" id="IPR046336">
    <property type="entry name" value="Lon_prtase_N_sf"/>
</dbReference>
<keyword evidence="5 9" id="KW-0378">Hydrolase</keyword>
<dbReference type="NCBIfam" id="TIGR00763">
    <property type="entry name" value="lon"/>
    <property type="match status" value="1"/>
</dbReference>
<comment type="similarity">
    <text evidence="9 10 11 12">Belongs to the peptidase S16 family.</text>
</comment>
<dbReference type="PROSITE" id="PS01046">
    <property type="entry name" value="LON_SER"/>
    <property type="match status" value="1"/>
</dbReference>
<dbReference type="InterPro" id="IPR020568">
    <property type="entry name" value="Ribosomal_Su5_D2-typ_SF"/>
</dbReference>
<evidence type="ECO:0000256" key="7">
    <source>
        <dbReference type="ARBA" id="ARBA00022840"/>
    </source>
</evidence>
<evidence type="ECO:0000256" key="8">
    <source>
        <dbReference type="ARBA" id="ARBA00023016"/>
    </source>
</evidence>
<evidence type="ECO:0000256" key="5">
    <source>
        <dbReference type="ARBA" id="ARBA00022801"/>
    </source>
</evidence>
<evidence type="ECO:0000259" key="13">
    <source>
        <dbReference type="PROSITE" id="PS51786"/>
    </source>
</evidence>
<dbReference type="InterPro" id="IPR008268">
    <property type="entry name" value="Peptidase_S16_AS"/>
</dbReference>
<organism evidence="15 16">
    <name type="scientific">Sporosarcina jeotgali</name>
    <dbReference type="NCBI Taxonomy" id="3020056"/>
    <lineage>
        <taxon>Bacteria</taxon>
        <taxon>Bacillati</taxon>
        <taxon>Bacillota</taxon>
        <taxon>Bacilli</taxon>
        <taxon>Bacillales</taxon>
        <taxon>Caryophanaceae</taxon>
        <taxon>Sporosarcina</taxon>
    </lineage>
</organism>
<dbReference type="InterPro" id="IPR027065">
    <property type="entry name" value="Lon_Prtase"/>
</dbReference>
<feature type="active site" evidence="9 11">
    <location>
        <position position="675"/>
    </location>
</feature>
<dbReference type="Gene3D" id="3.30.230.10">
    <property type="match status" value="1"/>
</dbReference>
<dbReference type="HAMAP" id="MF_01973">
    <property type="entry name" value="lon_bact"/>
    <property type="match status" value="1"/>
</dbReference>
<dbReference type="InterPro" id="IPR003593">
    <property type="entry name" value="AAA+_ATPase"/>
</dbReference>
<gene>
    <name evidence="9 15" type="primary">lon</name>
    <name evidence="15" type="ORF">PGH26_08405</name>
</gene>
<evidence type="ECO:0000256" key="3">
    <source>
        <dbReference type="ARBA" id="ARBA00022670"/>
    </source>
</evidence>
<dbReference type="PROSITE" id="PS51787">
    <property type="entry name" value="LON_N"/>
    <property type="match status" value="1"/>
</dbReference>
<keyword evidence="8 9" id="KW-0346">Stress response</keyword>
<dbReference type="InterPro" id="IPR008269">
    <property type="entry name" value="Lon_proteolytic"/>
</dbReference>
<evidence type="ECO:0000313" key="16">
    <source>
        <dbReference type="Proteomes" id="UP001303532"/>
    </source>
</evidence>
<dbReference type="SMART" id="SM00382">
    <property type="entry name" value="AAA"/>
    <property type="match status" value="1"/>
</dbReference>
<dbReference type="InterPro" id="IPR003111">
    <property type="entry name" value="Lon_prtase_N"/>
</dbReference>
<dbReference type="InterPro" id="IPR004815">
    <property type="entry name" value="Lon_bac/euk-typ"/>
</dbReference>
<dbReference type="GO" id="GO:0004252">
    <property type="term" value="F:serine-type endopeptidase activity"/>
    <property type="evidence" value="ECO:0007669"/>
    <property type="project" value="UniProtKB-EC"/>
</dbReference>
<evidence type="ECO:0000259" key="14">
    <source>
        <dbReference type="PROSITE" id="PS51787"/>
    </source>
</evidence>
<dbReference type="SUPFAM" id="SSF52540">
    <property type="entry name" value="P-loop containing nucleoside triphosphate hydrolases"/>
    <property type="match status" value="1"/>
</dbReference>
<dbReference type="InterPro" id="IPR015947">
    <property type="entry name" value="PUA-like_sf"/>
</dbReference>
<dbReference type="InterPro" id="IPR027417">
    <property type="entry name" value="P-loop_NTPase"/>
</dbReference>
<dbReference type="Gene3D" id="1.10.8.60">
    <property type="match status" value="1"/>
</dbReference>
<dbReference type="Pfam" id="PF05362">
    <property type="entry name" value="Lon_C"/>
    <property type="match status" value="1"/>
</dbReference>
<proteinExistence type="evidence at transcript level"/>
<dbReference type="InterPro" id="IPR003959">
    <property type="entry name" value="ATPase_AAA_core"/>
</dbReference>
<dbReference type="Pfam" id="PF02190">
    <property type="entry name" value="LON_substr_bdg"/>
    <property type="match status" value="1"/>
</dbReference>
<dbReference type="Pfam" id="PF00004">
    <property type="entry name" value="AAA"/>
    <property type="match status" value="1"/>
</dbReference>
<evidence type="ECO:0000256" key="2">
    <source>
        <dbReference type="ARBA" id="ARBA00022490"/>
    </source>
</evidence>